<keyword evidence="3 11" id="KW-1134">Transmembrane beta strand</keyword>
<evidence type="ECO:0000256" key="12">
    <source>
        <dbReference type="RuleBase" id="RU003357"/>
    </source>
</evidence>
<comment type="similarity">
    <text evidence="11 12">Belongs to the TonB-dependent receptor family.</text>
</comment>
<dbReference type="PANTHER" id="PTHR32552:SF81">
    <property type="entry name" value="TONB-DEPENDENT OUTER MEMBRANE RECEPTOR"/>
    <property type="match status" value="1"/>
</dbReference>
<dbReference type="Proteomes" id="UP000575083">
    <property type="component" value="Unassembled WGS sequence"/>
</dbReference>
<keyword evidence="16" id="KW-0675">Receptor</keyword>
<evidence type="ECO:0000256" key="11">
    <source>
        <dbReference type="PROSITE-ProRule" id="PRU01360"/>
    </source>
</evidence>
<keyword evidence="10 11" id="KW-0998">Cell outer membrane</keyword>
<evidence type="ECO:0000259" key="14">
    <source>
        <dbReference type="Pfam" id="PF00593"/>
    </source>
</evidence>
<evidence type="ECO:0000313" key="16">
    <source>
        <dbReference type="EMBL" id="MBB6558365.1"/>
    </source>
</evidence>
<keyword evidence="5 11" id="KW-0812">Transmembrane</keyword>
<evidence type="ECO:0000256" key="7">
    <source>
        <dbReference type="ARBA" id="ARBA00023065"/>
    </source>
</evidence>
<name>A0A7X0PAK9_9BURK</name>
<comment type="subcellular location">
    <subcellularLocation>
        <location evidence="1 11">Cell outer membrane</location>
        <topology evidence="1 11">Multi-pass membrane protein</topology>
    </subcellularLocation>
</comment>
<evidence type="ECO:0000256" key="3">
    <source>
        <dbReference type="ARBA" id="ARBA00022452"/>
    </source>
</evidence>
<dbReference type="InterPro" id="IPR000531">
    <property type="entry name" value="Beta-barrel_TonB"/>
</dbReference>
<dbReference type="GO" id="GO:0006826">
    <property type="term" value="P:iron ion transport"/>
    <property type="evidence" value="ECO:0007669"/>
    <property type="project" value="UniProtKB-KW"/>
</dbReference>
<evidence type="ECO:0000256" key="1">
    <source>
        <dbReference type="ARBA" id="ARBA00004571"/>
    </source>
</evidence>
<dbReference type="Pfam" id="PF00593">
    <property type="entry name" value="TonB_dep_Rec_b-barrel"/>
    <property type="match status" value="1"/>
</dbReference>
<feature type="chain" id="PRO_5030859638" evidence="13">
    <location>
        <begin position="29"/>
        <end position="699"/>
    </location>
</feature>
<dbReference type="Pfam" id="PF07715">
    <property type="entry name" value="Plug"/>
    <property type="match status" value="1"/>
</dbReference>
<keyword evidence="2 11" id="KW-0813">Transport</keyword>
<evidence type="ECO:0000256" key="9">
    <source>
        <dbReference type="ARBA" id="ARBA00023136"/>
    </source>
</evidence>
<evidence type="ECO:0000313" key="17">
    <source>
        <dbReference type="Proteomes" id="UP000575083"/>
    </source>
</evidence>
<dbReference type="InterPro" id="IPR039426">
    <property type="entry name" value="TonB-dep_rcpt-like"/>
</dbReference>
<dbReference type="InterPro" id="IPR036942">
    <property type="entry name" value="Beta-barrel_TonB_sf"/>
</dbReference>
<proteinExistence type="inferred from homology"/>
<dbReference type="PANTHER" id="PTHR32552">
    <property type="entry name" value="FERRICHROME IRON RECEPTOR-RELATED"/>
    <property type="match status" value="1"/>
</dbReference>
<evidence type="ECO:0000256" key="8">
    <source>
        <dbReference type="ARBA" id="ARBA00023077"/>
    </source>
</evidence>
<feature type="domain" description="TonB-dependent receptor plug" evidence="15">
    <location>
        <begin position="55"/>
        <end position="158"/>
    </location>
</feature>
<dbReference type="SUPFAM" id="SSF56935">
    <property type="entry name" value="Porins"/>
    <property type="match status" value="1"/>
</dbReference>
<accession>A0A7X0PAK9</accession>
<keyword evidence="6" id="KW-0408">Iron</keyword>
<comment type="caution">
    <text evidence="16">The sequence shown here is derived from an EMBL/GenBank/DDBJ whole genome shotgun (WGS) entry which is preliminary data.</text>
</comment>
<organism evidence="16 17">
    <name type="scientific">Acidovorax soli</name>
    <dbReference type="NCBI Taxonomy" id="592050"/>
    <lineage>
        <taxon>Bacteria</taxon>
        <taxon>Pseudomonadati</taxon>
        <taxon>Pseudomonadota</taxon>
        <taxon>Betaproteobacteria</taxon>
        <taxon>Burkholderiales</taxon>
        <taxon>Comamonadaceae</taxon>
        <taxon>Acidovorax</taxon>
    </lineage>
</organism>
<protein>
    <submittedName>
        <fullName evidence="16">Outer membrane receptor protein involved in Fe transport</fullName>
    </submittedName>
</protein>
<keyword evidence="8 12" id="KW-0798">TonB box</keyword>
<evidence type="ECO:0000256" key="5">
    <source>
        <dbReference type="ARBA" id="ARBA00022692"/>
    </source>
</evidence>
<dbReference type="CDD" id="cd01347">
    <property type="entry name" value="ligand_gated_channel"/>
    <property type="match status" value="1"/>
</dbReference>
<gene>
    <name evidence="16" type="ORF">HNP48_001029</name>
</gene>
<reference evidence="16 17" key="1">
    <citation type="submission" date="2020-08" db="EMBL/GenBank/DDBJ databases">
        <title>Functional genomics of gut bacteria from endangered species of beetles.</title>
        <authorList>
            <person name="Carlos-Shanley C."/>
        </authorList>
    </citation>
    <scope>NUCLEOTIDE SEQUENCE [LARGE SCALE GENOMIC DNA]</scope>
    <source>
        <strain evidence="16 17">S00198</strain>
    </source>
</reference>
<dbReference type="AlphaFoldDB" id="A0A7X0PAK9"/>
<keyword evidence="4" id="KW-0410">Iron transport</keyword>
<evidence type="ECO:0000256" key="2">
    <source>
        <dbReference type="ARBA" id="ARBA00022448"/>
    </source>
</evidence>
<dbReference type="EMBL" id="JACHLK010000002">
    <property type="protein sequence ID" value="MBB6558365.1"/>
    <property type="molecule type" value="Genomic_DNA"/>
</dbReference>
<keyword evidence="7" id="KW-0406">Ion transport</keyword>
<evidence type="ECO:0000256" key="10">
    <source>
        <dbReference type="ARBA" id="ARBA00023237"/>
    </source>
</evidence>
<keyword evidence="17" id="KW-1185">Reference proteome</keyword>
<sequence length="699" mass="74647">MLHNRPTPSRLSPLCLCLALAAAQGAWAQSAPESGPSAAAMPSVVVTATKQGRTVFDTPGSVDVIDGEAVNAQGLQSLTDVAQQLPNVYFSDFTGSAPTITIRGLGFSDDESDSHSTSLLVDGVPVPGAMLGALFDLEHIEVLRGPQSTLYGQNSMGGLVAMRTRDPGAVFGGSAQLDFGTANRRKLGLAADLPMSSDTGFRLALGGEEGDGYVKNTALGRDDTTGWSSRYARLKFLHRDGAGGTWRLGLHHAERKGGNDFFAPLALAADLRSNASEAGRNDTDFTLFTGEYQRRLAGGSQLAVTLGGSTGTWASWMPSSLFGGPSGFDAKNRQFSGEARLSGETAPASAGGFDWLAGVYASSLKKSSPYLFEVPGYMRSATTAEIEGQTAAVFGELGWRLAPRWRLAGALRYEADRRHMDWTSAQSGFFDSNGDGKPDTPYNTNDTVSRLKTRDKVLLPRLTLEHRPDGHQFAWLTLARGYKASGFNQYAYNPVSAGTPFAPEYGNYAEIGYRVRGERNAWDLGATAFYTRLRDQQVVVIGANGQSMVSNAGRSHNQGIELTGAVRPAAGLEVSGFAGYVRAVYDEYVNGGVDYAGRQFPNAPRSSYGLAVNWKPAAGWEAGVSVRRMGSSALYPSSAVQNPAYTLVDAQLSYRLQRWTFGLYGKNLGDARYSTRALDARTVVAGAPRTVGVRVGVDF</sequence>
<dbReference type="GO" id="GO:0009279">
    <property type="term" value="C:cell outer membrane"/>
    <property type="evidence" value="ECO:0007669"/>
    <property type="project" value="UniProtKB-SubCell"/>
</dbReference>
<dbReference type="PROSITE" id="PS52016">
    <property type="entry name" value="TONB_DEPENDENT_REC_3"/>
    <property type="match status" value="1"/>
</dbReference>
<feature type="signal peptide" evidence="13">
    <location>
        <begin position="1"/>
        <end position="28"/>
    </location>
</feature>
<feature type="domain" description="TonB-dependent receptor-like beta-barrel" evidence="14">
    <location>
        <begin position="238"/>
        <end position="668"/>
    </location>
</feature>
<keyword evidence="13" id="KW-0732">Signal</keyword>
<evidence type="ECO:0000256" key="4">
    <source>
        <dbReference type="ARBA" id="ARBA00022496"/>
    </source>
</evidence>
<dbReference type="InterPro" id="IPR012910">
    <property type="entry name" value="Plug_dom"/>
</dbReference>
<evidence type="ECO:0000256" key="13">
    <source>
        <dbReference type="SAM" id="SignalP"/>
    </source>
</evidence>
<evidence type="ECO:0000256" key="6">
    <source>
        <dbReference type="ARBA" id="ARBA00023004"/>
    </source>
</evidence>
<dbReference type="Gene3D" id="2.40.170.20">
    <property type="entry name" value="TonB-dependent receptor, beta-barrel domain"/>
    <property type="match status" value="1"/>
</dbReference>
<evidence type="ECO:0000259" key="15">
    <source>
        <dbReference type="Pfam" id="PF07715"/>
    </source>
</evidence>
<keyword evidence="9 11" id="KW-0472">Membrane</keyword>
<dbReference type="RefSeq" id="WP_184855812.1">
    <property type="nucleotide sequence ID" value="NZ_JACHLK010000002.1"/>
</dbReference>